<organism evidence="2 3">
    <name type="scientific">Chryseobacterium bernardetii</name>
    <dbReference type="NCBI Taxonomy" id="1241978"/>
    <lineage>
        <taxon>Bacteria</taxon>
        <taxon>Pseudomonadati</taxon>
        <taxon>Bacteroidota</taxon>
        <taxon>Flavobacteriia</taxon>
        <taxon>Flavobacteriales</taxon>
        <taxon>Weeksellaceae</taxon>
        <taxon>Chryseobacterium group</taxon>
        <taxon>Chryseobacterium</taxon>
    </lineage>
</organism>
<dbReference type="GO" id="GO:0008999">
    <property type="term" value="F:protein-N-terminal-alanine acetyltransferase activity"/>
    <property type="evidence" value="ECO:0007669"/>
    <property type="project" value="TreeGrafter"/>
</dbReference>
<protein>
    <submittedName>
        <fullName evidence="2">N-acetyltransferase</fullName>
    </submittedName>
</protein>
<name>A0A3G6T503_9FLAO</name>
<dbReference type="InterPro" id="IPR051531">
    <property type="entry name" value="N-acetyltransferase"/>
</dbReference>
<evidence type="ECO:0000313" key="2">
    <source>
        <dbReference type="EMBL" id="AZB24278.1"/>
    </source>
</evidence>
<feature type="domain" description="N-acetyltransferase" evidence="1">
    <location>
        <begin position="15"/>
        <end position="173"/>
    </location>
</feature>
<proteinExistence type="predicted"/>
<dbReference type="Pfam" id="PF13302">
    <property type="entry name" value="Acetyltransf_3"/>
    <property type="match status" value="1"/>
</dbReference>
<accession>A0A3G6T503</accession>
<dbReference type="EMBL" id="CP033932">
    <property type="protein sequence ID" value="AZB24278.1"/>
    <property type="molecule type" value="Genomic_DNA"/>
</dbReference>
<dbReference type="PANTHER" id="PTHR43792:SF9">
    <property type="entry name" value="RIBOSOMAL-PROTEIN-ALANINE ACETYLTRANSFERASE"/>
    <property type="match status" value="1"/>
</dbReference>
<dbReference type="InterPro" id="IPR000182">
    <property type="entry name" value="GNAT_dom"/>
</dbReference>
<dbReference type="PANTHER" id="PTHR43792">
    <property type="entry name" value="GNAT FAMILY, PUTATIVE (AFU_ORTHOLOGUE AFUA_3G00765)-RELATED-RELATED"/>
    <property type="match status" value="1"/>
</dbReference>
<dbReference type="GeneID" id="99064457"/>
<dbReference type="Proteomes" id="UP000271193">
    <property type="component" value="Chromosome"/>
</dbReference>
<dbReference type="GO" id="GO:0005737">
    <property type="term" value="C:cytoplasm"/>
    <property type="evidence" value="ECO:0007669"/>
    <property type="project" value="TreeGrafter"/>
</dbReference>
<dbReference type="Gene3D" id="3.40.630.30">
    <property type="match status" value="1"/>
</dbReference>
<keyword evidence="3" id="KW-1185">Reference proteome</keyword>
<evidence type="ECO:0000259" key="1">
    <source>
        <dbReference type="PROSITE" id="PS51186"/>
    </source>
</evidence>
<evidence type="ECO:0000313" key="3">
    <source>
        <dbReference type="Proteomes" id="UP000271193"/>
    </source>
</evidence>
<dbReference type="InterPro" id="IPR016181">
    <property type="entry name" value="Acyl_CoA_acyltransferase"/>
</dbReference>
<dbReference type="AlphaFoldDB" id="A0A3G6T503"/>
<keyword evidence="2" id="KW-0808">Transferase</keyword>
<sequence length="181" mass="21213">MKELKEFPVIETERLILSRLEEKDIPFIVEFLQHRIYSDLTSNIPYPYTENDAKFWLKMSKEAFDSKTGFTFGIRNKEEQLIGAIGLHDREDDKAELGYWIAIPYWNKGYVTEAARAVINFGFKDLEINKIYATHFLHNPASGKIMEKIGMEQEALLKQHVKKDGEYYDLAMYSIFKDSLE</sequence>
<dbReference type="RefSeq" id="WP_123869386.1">
    <property type="nucleotide sequence ID" value="NZ_CP033932.1"/>
</dbReference>
<reference evidence="3" key="1">
    <citation type="submission" date="2018-11" db="EMBL/GenBank/DDBJ databases">
        <title>Proposal to divide the Flavobacteriaceae and reorganize its genera based on Amino Acid Identity values calculated from whole genome sequences.</title>
        <authorList>
            <person name="Nicholson A.C."/>
            <person name="Gulvik C.A."/>
            <person name="Whitney A.M."/>
            <person name="Humrighouse B.W."/>
            <person name="Bell M."/>
            <person name="Holmes B."/>
            <person name="Steigerwalt A.G."/>
            <person name="Villarma A."/>
            <person name="Sheth M."/>
            <person name="Batra D."/>
            <person name="Pryor J."/>
            <person name="Bernardet J.-F."/>
            <person name="Hugo C."/>
            <person name="Kampfer P."/>
            <person name="Newman J."/>
            <person name="McQuiston J.R."/>
        </authorList>
    </citation>
    <scope>NUCLEOTIDE SEQUENCE [LARGE SCALE GENOMIC DNA]</scope>
    <source>
        <strain evidence="3">G0229</strain>
    </source>
</reference>
<gene>
    <name evidence="2" type="ORF">EG339_06470</name>
</gene>
<dbReference type="SUPFAM" id="SSF55729">
    <property type="entry name" value="Acyl-CoA N-acyltransferases (Nat)"/>
    <property type="match status" value="1"/>
</dbReference>
<dbReference type="PROSITE" id="PS51186">
    <property type="entry name" value="GNAT"/>
    <property type="match status" value="1"/>
</dbReference>
<dbReference type="KEGG" id="cben:EG339_06470"/>